<reference evidence="11" key="1">
    <citation type="submission" date="2017-04" db="EMBL/GenBank/DDBJ databases">
        <title>Genome evolution of the luminous symbionts of deep sea anglerfish.</title>
        <authorList>
            <person name="Hendry T.A."/>
        </authorList>
    </citation>
    <scope>NUCLEOTIDE SEQUENCE [LARGE SCALE GENOMIC DNA]</scope>
</reference>
<proteinExistence type="inferred from homology"/>
<keyword evidence="10" id="KW-0282">Flagellum</keyword>
<dbReference type="Proteomes" id="UP000219020">
    <property type="component" value="Unassembled WGS sequence"/>
</dbReference>
<evidence type="ECO:0000256" key="8">
    <source>
        <dbReference type="SAM" id="MobiDB-lite"/>
    </source>
</evidence>
<dbReference type="InterPro" id="IPR051472">
    <property type="entry name" value="T3SS_Stator/FliH"/>
</dbReference>
<sequence>MSIDRRRGYIRATEHSDDVLKRWTLPSYVSNSMQPKETALNYDPSWESPELEDQVSELDLSLLTADALEQIRHLAYEEGMEEGRVSGLKKGRKAGFKKGKSEGFEEGKNEGFQHGLTDGKKLIETRCQHLDVIVDKLVFPLMQVDHQVQQKMLNIVIQLAKAVIQTEVKTNSEVILTTLREAVLALPMAERQISVYLHPKDLEVVTEVHSVKSLQDRQWKLVAAPSLNRGDIQVTCGDSMVDYCMEDRLKPLLNRFLGLNTSCEPEAPKNKLYSNVLRMEDISSMPDSEKLGPDLSQIDHTNSSKDETDELVQVTPVMEHTDLPVNNSSTVENIDDDDPIDEVKVHEGQPV</sequence>
<dbReference type="PANTHER" id="PTHR34982:SF1">
    <property type="entry name" value="FLAGELLAR ASSEMBLY PROTEIN FLIH"/>
    <property type="match status" value="1"/>
</dbReference>
<evidence type="ECO:0000259" key="9">
    <source>
        <dbReference type="Pfam" id="PF02108"/>
    </source>
</evidence>
<comment type="similarity">
    <text evidence="2">Belongs to the FliH family.</text>
</comment>
<dbReference type="EMBL" id="NBYY01000028">
    <property type="protein sequence ID" value="PCS21988.1"/>
    <property type="molecule type" value="Genomic_DNA"/>
</dbReference>
<gene>
    <name evidence="10" type="ORF">BTN49_2453</name>
</gene>
<accession>A0A2A5T1I8</accession>
<evidence type="ECO:0000313" key="10">
    <source>
        <dbReference type="EMBL" id="PCS21988.1"/>
    </source>
</evidence>
<keyword evidence="11" id="KW-1185">Reference proteome</keyword>
<evidence type="ECO:0000256" key="7">
    <source>
        <dbReference type="ARBA" id="ARBA00023225"/>
    </source>
</evidence>
<dbReference type="GO" id="GO:0015031">
    <property type="term" value="P:protein transport"/>
    <property type="evidence" value="ECO:0007669"/>
    <property type="project" value="UniProtKB-KW"/>
</dbReference>
<keyword evidence="5" id="KW-1005">Bacterial flagellum biogenesis</keyword>
<keyword evidence="4" id="KW-0813">Transport</keyword>
<comment type="function">
    <text evidence="1">Needed for flagellar regrowth and assembly.</text>
</comment>
<dbReference type="InterPro" id="IPR018035">
    <property type="entry name" value="Flagellar_FliH/T3SS_HrpE"/>
</dbReference>
<dbReference type="Pfam" id="PF02108">
    <property type="entry name" value="FliH"/>
    <property type="match status" value="1"/>
</dbReference>
<feature type="domain" description="Flagellar assembly protein FliH/Type III secretion system HrpE" evidence="9">
    <location>
        <begin position="127"/>
        <end position="250"/>
    </location>
</feature>
<dbReference type="GO" id="GO:0044781">
    <property type="term" value="P:bacterial-type flagellum organization"/>
    <property type="evidence" value="ECO:0007669"/>
    <property type="project" value="UniProtKB-KW"/>
</dbReference>
<evidence type="ECO:0000256" key="1">
    <source>
        <dbReference type="ARBA" id="ARBA00003041"/>
    </source>
</evidence>
<evidence type="ECO:0000256" key="4">
    <source>
        <dbReference type="ARBA" id="ARBA00022448"/>
    </source>
</evidence>
<keyword evidence="7" id="KW-1006">Bacterial flagellum protein export</keyword>
<keyword evidence="6" id="KW-0653">Protein transport</keyword>
<evidence type="ECO:0000256" key="2">
    <source>
        <dbReference type="ARBA" id="ARBA00006602"/>
    </source>
</evidence>
<dbReference type="RefSeq" id="WP_097356950.1">
    <property type="nucleotide sequence ID" value="NZ_CAWNJE010000037.1"/>
</dbReference>
<feature type="compositionally biased region" description="Basic and acidic residues" evidence="8">
    <location>
        <begin position="341"/>
        <end position="351"/>
    </location>
</feature>
<feature type="region of interest" description="Disordered" evidence="8">
    <location>
        <begin position="284"/>
        <end position="351"/>
    </location>
</feature>
<dbReference type="GO" id="GO:0005829">
    <property type="term" value="C:cytosol"/>
    <property type="evidence" value="ECO:0007669"/>
    <property type="project" value="TreeGrafter"/>
</dbReference>
<keyword evidence="10" id="KW-0969">Cilium</keyword>
<dbReference type="AlphaFoldDB" id="A0A2A5T1I8"/>
<keyword evidence="10" id="KW-0966">Cell projection</keyword>
<name>A0A2A5T1I8_9GAMM</name>
<organism evidence="10 11">
    <name type="scientific">Candidatus Enterovibrio escicola</name>
    <dbReference type="NCBI Taxonomy" id="1927127"/>
    <lineage>
        <taxon>Bacteria</taxon>
        <taxon>Pseudomonadati</taxon>
        <taxon>Pseudomonadota</taxon>
        <taxon>Gammaproteobacteria</taxon>
        <taxon>Vibrionales</taxon>
        <taxon>Vibrionaceae</taxon>
        <taxon>Enterovibrio</taxon>
    </lineage>
</organism>
<evidence type="ECO:0000313" key="11">
    <source>
        <dbReference type="Proteomes" id="UP000219020"/>
    </source>
</evidence>
<protein>
    <recommendedName>
        <fullName evidence="3">Flagellar assembly protein FliH</fullName>
    </recommendedName>
</protein>
<dbReference type="PANTHER" id="PTHR34982">
    <property type="entry name" value="YOP PROTEINS TRANSLOCATION PROTEIN L"/>
    <property type="match status" value="1"/>
</dbReference>
<evidence type="ECO:0000256" key="3">
    <source>
        <dbReference type="ARBA" id="ARBA00016507"/>
    </source>
</evidence>
<comment type="caution">
    <text evidence="10">The sequence shown here is derived from an EMBL/GenBank/DDBJ whole genome shotgun (WGS) entry which is preliminary data.</text>
</comment>
<evidence type="ECO:0000256" key="6">
    <source>
        <dbReference type="ARBA" id="ARBA00022927"/>
    </source>
</evidence>
<evidence type="ECO:0000256" key="5">
    <source>
        <dbReference type="ARBA" id="ARBA00022795"/>
    </source>
</evidence>